<dbReference type="Pfam" id="PF00581">
    <property type="entry name" value="Rhodanese"/>
    <property type="match status" value="1"/>
</dbReference>
<dbReference type="InterPro" id="IPR050229">
    <property type="entry name" value="GlpE_sulfurtransferase"/>
</dbReference>
<dbReference type="AlphaFoldDB" id="A0A645F167"/>
<comment type="caution">
    <text evidence="2">The sequence shown here is derived from an EMBL/GenBank/DDBJ whole genome shotgun (WGS) entry which is preliminary data.</text>
</comment>
<dbReference type="EMBL" id="VSSQ01054062">
    <property type="protein sequence ID" value="MPN08045.1"/>
    <property type="molecule type" value="Genomic_DNA"/>
</dbReference>
<accession>A0A645F167</accession>
<organism evidence="2">
    <name type="scientific">bioreactor metagenome</name>
    <dbReference type="NCBI Taxonomy" id="1076179"/>
    <lineage>
        <taxon>unclassified sequences</taxon>
        <taxon>metagenomes</taxon>
        <taxon>ecological metagenomes</taxon>
    </lineage>
</organism>
<keyword evidence="2" id="KW-0808">Transferase</keyword>
<evidence type="ECO:0000259" key="1">
    <source>
        <dbReference type="PROSITE" id="PS50206"/>
    </source>
</evidence>
<dbReference type="SUPFAM" id="SSF52821">
    <property type="entry name" value="Rhodanese/Cell cycle control phosphatase"/>
    <property type="match status" value="1"/>
</dbReference>
<dbReference type="PANTHER" id="PTHR43031:SF1">
    <property type="entry name" value="PYRIDINE NUCLEOTIDE-DISULPHIDE OXIDOREDUCTASE"/>
    <property type="match status" value="1"/>
</dbReference>
<dbReference type="InterPro" id="IPR001763">
    <property type="entry name" value="Rhodanese-like_dom"/>
</dbReference>
<dbReference type="SMART" id="SM00450">
    <property type="entry name" value="RHOD"/>
    <property type="match status" value="1"/>
</dbReference>
<dbReference type="InterPro" id="IPR036873">
    <property type="entry name" value="Rhodanese-like_dom_sf"/>
</dbReference>
<gene>
    <name evidence="2" type="primary">glpE_41</name>
    <name evidence="2" type="ORF">SDC9_155321</name>
</gene>
<dbReference type="PANTHER" id="PTHR43031">
    <property type="entry name" value="FAD-DEPENDENT OXIDOREDUCTASE"/>
    <property type="match status" value="1"/>
</dbReference>
<feature type="domain" description="Rhodanese" evidence="1">
    <location>
        <begin position="22"/>
        <end position="108"/>
    </location>
</feature>
<sequence length="108" mass="12413">MFNFFNNKTRLSQDQAYQQLQNDHSIRLIDVRSKEEFREGHIAHAVNVPLDQLERQIQKTVPNKDDQVFVVCLSGSRATSAVNYLSKIGYTHVFNIGGVATWKYGLTR</sequence>
<proteinExistence type="predicted"/>
<dbReference type="EC" id="2.8.1.1" evidence="2"/>
<reference evidence="2" key="1">
    <citation type="submission" date="2019-08" db="EMBL/GenBank/DDBJ databases">
        <authorList>
            <person name="Kucharzyk K."/>
            <person name="Murdoch R.W."/>
            <person name="Higgins S."/>
            <person name="Loffler F."/>
        </authorList>
    </citation>
    <scope>NUCLEOTIDE SEQUENCE</scope>
</reference>
<dbReference type="Gene3D" id="3.40.250.10">
    <property type="entry name" value="Rhodanese-like domain"/>
    <property type="match status" value="1"/>
</dbReference>
<dbReference type="PROSITE" id="PS50206">
    <property type="entry name" value="RHODANESE_3"/>
    <property type="match status" value="1"/>
</dbReference>
<dbReference type="GO" id="GO:0004792">
    <property type="term" value="F:thiosulfate-cyanide sulfurtransferase activity"/>
    <property type="evidence" value="ECO:0007669"/>
    <property type="project" value="UniProtKB-EC"/>
</dbReference>
<name>A0A645F167_9ZZZZ</name>
<protein>
    <submittedName>
        <fullName evidence="2">Thiosulfate sulfurtransferase GlpE</fullName>
        <ecNumber evidence="2">2.8.1.1</ecNumber>
    </submittedName>
</protein>
<evidence type="ECO:0000313" key="2">
    <source>
        <dbReference type="EMBL" id="MPN08045.1"/>
    </source>
</evidence>
<dbReference type="CDD" id="cd00158">
    <property type="entry name" value="RHOD"/>
    <property type="match status" value="1"/>
</dbReference>